<dbReference type="AlphaFoldDB" id="A0A2V3PSH4"/>
<reference evidence="3 4" key="1">
    <citation type="submission" date="2018-03" db="EMBL/GenBank/DDBJ databases">
        <title>Genomic Encyclopedia of Archaeal and Bacterial Type Strains, Phase II (KMG-II): from individual species to whole genera.</title>
        <authorList>
            <person name="Goeker M."/>
        </authorList>
    </citation>
    <scope>NUCLEOTIDE SEQUENCE [LARGE SCALE GENOMIC DNA]</scope>
    <source>
        <strain evidence="3 4">DSM 100214</strain>
    </source>
</reference>
<dbReference type="Gene3D" id="2.60.40.1740">
    <property type="entry name" value="hypothetical protein (bacova_03559)"/>
    <property type="match status" value="1"/>
</dbReference>
<protein>
    <submittedName>
        <fullName evidence="3">Uncharacterized protein DUF1735</fullName>
    </submittedName>
</protein>
<feature type="domain" description="DUF5627" evidence="2">
    <location>
        <begin position="197"/>
        <end position="332"/>
    </location>
</feature>
<evidence type="ECO:0000313" key="4">
    <source>
        <dbReference type="Proteomes" id="UP000247973"/>
    </source>
</evidence>
<sequence>MKKLFFASIILGLIFASCENQENEFPDFDYSTVYFAYQSPVRTITLGEDIYDNSLDNDHKCLIMAAMGGVYKNKKDISLGVVVDNSLCESLRFGNSNGDQVIAMPAEYYTLSSDMKIMIPKGKFMGGIEVKLTDAFFADSRSVKNTFVIPLRIASVQNADSILRGKSNLPKPDSRITDDWATVPKDYILYAVKYINPWHGSYLRRGIDVVKGNSGNTTLENKIVYHNQYVEKDEVCKVVTKSMDEVTISLNAKTKENENLPYELVLKFDKDGKCVITNPESVAYNISGSGNFVLKGDMWGEEKRNVLHIKYNVDFGNATHSFTDTLVVRDRGVAMETFTPFVIK</sequence>
<dbReference type="OrthoDB" id="1041979at2"/>
<name>A0A2V3PSH4_9BACT</name>
<dbReference type="EMBL" id="QICL01000006">
    <property type="protein sequence ID" value="PXV65836.1"/>
    <property type="molecule type" value="Genomic_DNA"/>
</dbReference>
<evidence type="ECO:0000259" key="2">
    <source>
        <dbReference type="Pfam" id="PF18620"/>
    </source>
</evidence>
<dbReference type="Gene3D" id="2.40.128.420">
    <property type="match status" value="1"/>
</dbReference>
<dbReference type="InterPro" id="IPR040580">
    <property type="entry name" value="DUF5627"/>
</dbReference>
<feature type="domain" description="BT-3987-like N-terminal" evidence="1">
    <location>
        <begin position="31"/>
        <end position="159"/>
    </location>
</feature>
<evidence type="ECO:0000313" key="3">
    <source>
        <dbReference type="EMBL" id="PXV65836.1"/>
    </source>
</evidence>
<dbReference type="RefSeq" id="WP_110310032.1">
    <property type="nucleotide sequence ID" value="NZ_QICL01000006.1"/>
</dbReference>
<comment type="caution">
    <text evidence="3">The sequence shown here is derived from an EMBL/GenBank/DDBJ whole genome shotgun (WGS) entry which is preliminary data.</text>
</comment>
<keyword evidence="4" id="KW-1185">Reference proteome</keyword>
<accession>A0A2V3PSH4</accession>
<dbReference type="Pfam" id="PF08522">
    <property type="entry name" value="BT_3987-like_N"/>
    <property type="match status" value="1"/>
</dbReference>
<dbReference type="Pfam" id="PF18620">
    <property type="entry name" value="DUF5627"/>
    <property type="match status" value="1"/>
</dbReference>
<dbReference type="PROSITE" id="PS51257">
    <property type="entry name" value="PROKAR_LIPOPROTEIN"/>
    <property type="match status" value="1"/>
</dbReference>
<dbReference type="InterPro" id="IPR013728">
    <property type="entry name" value="BT_3987-like_N"/>
</dbReference>
<evidence type="ECO:0000259" key="1">
    <source>
        <dbReference type="Pfam" id="PF08522"/>
    </source>
</evidence>
<dbReference type="Proteomes" id="UP000247973">
    <property type="component" value="Unassembled WGS sequence"/>
</dbReference>
<organism evidence="3 4">
    <name type="scientific">Dysgonomonas alginatilytica</name>
    <dbReference type="NCBI Taxonomy" id="1605892"/>
    <lineage>
        <taxon>Bacteria</taxon>
        <taxon>Pseudomonadati</taxon>
        <taxon>Bacteroidota</taxon>
        <taxon>Bacteroidia</taxon>
        <taxon>Bacteroidales</taxon>
        <taxon>Dysgonomonadaceae</taxon>
        <taxon>Dysgonomonas</taxon>
    </lineage>
</organism>
<gene>
    <name evidence="3" type="ORF">CLV62_1069</name>
</gene>
<proteinExistence type="predicted"/>